<comment type="caution">
    <text evidence="1">The sequence shown here is derived from an EMBL/GenBank/DDBJ whole genome shotgun (WGS) entry which is preliminary data.</text>
</comment>
<name>A0AA43XK70_9CLOT</name>
<evidence type="ECO:0000313" key="2">
    <source>
        <dbReference type="Proteomes" id="UP000449710"/>
    </source>
</evidence>
<sequence>MSSAEKFQRLKMNLLTELYRKYTENAPLGKPYYISLERIDKRTNYHSFDQDIKNAFTITESAYKSLEEDQYVAIQRLPLKYHIEITDQGIEYVKDNM</sequence>
<dbReference type="Proteomes" id="UP000449710">
    <property type="component" value="Unassembled WGS sequence"/>
</dbReference>
<protein>
    <submittedName>
        <fullName evidence="1">Uncharacterized protein</fullName>
    </submittedName>
</protein>
<dbReference type="AlphaFoldDB" id="A0AA43XK70"/>
<organism evidence="1 2">
    <name type="scientific">Isachenkonia alkalipeptolytica</name>
    <dbReference type="NCBI Taxonomy" id="2565777"/>
    <lineage>
        <taxon>Bacteria</taxon>
        <taxon>Bacillati</taxon>
        <taxon>Bacillota</taxon>
        <taxon>Clostridia</taxon>
        <taxon>Eubacteriales</taxon>
        <taxon>Clostridiaceae</taxon>
        <taxon>Isachenkonia</taxon>
    </lineage>
</organism>
<keyword evidence="2" id="KW-1185">Reference proteome</keyword>
<proteinExistence type="predicted"/>
<reference evidence="1 2" key="1">
    <citation type="submission" date="2019-04" db="EMBL/GenBank/DDBJ databases">
        <title>Isachenkonia alkalipeptolytica gen. nov. sp. nov. a new anaerobic, alkiliphilic organothrophic bacterium capable to reduce synthesized ferrihydrite isolated from a soda lake.</title>
        <authorList>
            <person name="Toshchakov S.V."/>
            <person name="Zavarzina D.G."/>
            <person name="Zhilina T.N."/>
            <person name="Kostrikina N.A."/>
            <person name="Kublanov I.V."/>
        </authorList>
    </citation>
    <scope>NUCLEOTIDE SEQUENCE [LARGE SCALE GENOMIC DNA]</scope>
    <source>
        <strain evidence="1 2">Z-1701</strain>
    </source>
</reference>
<gene>
    <name evidence="1" type="ORF">ISALK_04740</name>
</gene>
<dbReference type="RefSeq" id="WP_160719639.1">
    <property type="nucleotide sequence ID" value="NZ_SUMG01000004.1"/>
</dbReference>
<evidence type="ECO:0000313" key="1">
    <source>
        <dbReference type="EMBL" id="NBG87801.1"/>
    </source>
</evidence>
<dbReference type="EMBL" id="SUMG01000004">
    <property type="protein sequence ID" value="NBG87801.1"/>
    <property type="molecule type" value="Genomic_DNA"/>
</dbReference>
<accession>A0AA43XK70</accession>